<keyword evidence="6" id="KW-1185">Reference proteome</keyword>
<dbReference type="WBParaSite" id="jg21931">
    <property type="protein sequence ID" value="jg21931"/>
    <property type="gene ID" value="jg21931"/>
</dbReference>
<evidence type="ECO:0000256" key="4">
    <source>
        <dbReference type="RuleBase" id="RU361153"/>
    </source>
</evidence>
<protein>
    <submittedName>
        <fullName evidence="7">Glycoside hydrolase family 5 domain-containing protein</fullName>
    </submittedName>
</protein>
<evidence type="ECO:0000313" key="6">
    <source>
        <dbReference type="Proteomes" id="UP000887574"/>
    </source>
</evidence>
<keyword evidence="3 4" id="KW-0326">Glycosidase</keyword>
<dbReference type="Gene3D" id="3.20.20.80">
    <property type="entry name" value="Glycosidases"/>
    <property type="match status" value="1"/>
</dbReference>
<dbReference type="SUPFAM" id="SSF51445">
    <property type="entry name" value="(Trans)glycosidases"/>
    <property type="match status" value="1"/>
</dbReference>
<evidence type="ECO:0000256" key="1">
    <source>
        <dbReference type="ARBA" id="ARBA00005641"/>
    </source>
</evidence>
<organism evidence="6 7">
    <name type="scientific">Ditylenchus dipsaci</name>
    <dbReference type="NCBI Taxonomy" id="166011"/>
    <lineage>
        <taxon>Eukaryota</taxon>
        <taxon>Metazoa</taxon>
        <taxon>Ecdysozoa</taxon>
        <taxon>Nematoda</taxon>
        <taxon>Chromadorea</taxon>
        <taxon>Rhabditida</taxon>
        <taxon>Tylenchina</taxon>
        <taxon>Tylenchomorpha</taxon>
        <taxon>Sphaerularioidea</taxon>
        <taxon>Anguinidae</taxon>
        <taxon>Anguininae</taxon>
        <taxon>Ditylenchus</taxon>
    </lineage>
</organism>
<dbReference type="InterPro" id="IPR017853">
    <property type="entry name" value="GH"/>
</dbReference>
<comment type="similarity">
    <text evidence="1 4">Belongs to the glycosyl hydrolase 5 (cellulase A) family.</text>
</comment>
<dbReference type="AlphaFoldDB" id="A0A915DNH1"/>
<feature type="domain" description="Glycoside hydrolase family 5" evidence="5">
    <location>
        <begin position="34"/>
        <end position="141"/>
    </location>
</feature>
<evidence type="ECO:0000313" key="7">
    <source>
        <dbReference type="WBParaSite" id="jg21931"/>
    </source>
</evidence>
<dbReference type="InterPro" id="IPR001547">
    <property type="entry name" value="Glyco_hydro_5"/>
</dbReference>
<reference evidence="7" key="1">
    <citation type="submission" date="2022-11" db="UniProtKB">
        <authorList>
            <consortium name="WormBaseParasite"/>
        </authorList>
    </citation>
    <scope>IDENTIFICATION</scope>
</reference>
<keyword evidence="2 4" id="KW-0378">Hydrolase</keyword>
<accession>A0A915DNH1</accession>
<dbReference type="Pfam" id="PF00150">
    <property type="entry name" value="Cellulase"/>
    <property type="match status" value="1"/>
</dbReference>
<evidence type="ECO:0000259" key="5">
    <source>
        <dbReference type="Pfam" id="PF00150"/>
    </source>
</evidence>
<dbReference type="GO" id="GO:0004553">
    <property type="term" value="F:hydrolase activity, hydrolyzing O-glycosyl compounds"/>
    <property type="evidence" value="ECO:0007669"/>
    <property type="project" value="InterPro"/>
</dbReference>
<dbReference type="GO" id="GO:0000272">
    <property type="term" value="P:polysaccharide catabolic process"/>
    <property type="evidence" value="ECO:0007669"/>
    <property type="project" value="InterPro"/>
</dbReference>
<name>A0A915DNH1_9BILA</name>
<sequence>MAVDAQGFKLKNGYLDNPKLQLSWLILLCKQQLIKHFSNKLIIIAGTSTCSQDVDIAAKNPIKNQSNIMYTFHFYAQTSKQWLRNKAQLALNNGLPIFITESGVTSADGNGTVDLASSNEWWKFVDGNGISQINWAMNDKNEGSAAMIPGTPATLSAIISDANSLRKIS</sequence>
<proteinExistence type="inferred from homology"/>
<dbReference type="Proteomes" id="UP000887574">
    <property type="component" value="Unplaced"/>
</dbReference>
<evidence type="ECO:0000256" key="3">
    <source>
        <dbReference type="ARBA" id="ARBA00023295"/>
    </source>
</evidence>
<evidence type="ECO:0000256" key="2">
    <source>
        <dbReference type="ARBA" id="ARBA00022801"/>
    </source>
</evidence>